<organism evidence="3 4">
    <name type="scientific">Pelomonas parva</name>
    <dbReference type="NCBI Taxonomy" id="3299032"/>
    <lineage>
        <taxon>Bacteria</taxon>
        <taxon>Pseudomonadati</taxon>
        <taxon>Pseudomonadota</taxon>
        <taxon>Betaproteobacteria</taxon>
        <taxon>Burkholderiales</taxon>
        <taxon>Sphaerotilaceae</taxon>
        <taxon>Roseateles</taxon>
    </lineage>
</organism>
<proteinExistence type="predicted"/>
<comment type="caution">
    <text evidence="3">The sequence shown here is derived from an EMBL/GenBank/DDBJ whole genome shotgun (WGS) entry which is preliminary data.</text>
</comment>
<feature type="compositionally biased region" description="Basic and acidic residues" evidence="1">
    <location>
        <begin position="1"/>
        <end position="21"/>
    </location>
</feature>
<keyword evidence="4" id="KW-1185">Reference proteome</keyword>
<dbReference type="EMBL" id="JBIGHV010000007">
    <property type="protein sequence ID" value="MFG6432105.1"/>
    <property type="molecule type" value="Genomic_DNA"/>
</dbReference>
<evidence type="ECO:0000313" key="3">
    <source>
        <dbReference type="EMBL" id="MFG6432105.1"/>
    </source>
</evidence>
<dbReference type="RefSeq" id="WP_394481704.1">
    <property type="nucleotide sequence ID" value="NZ_JBIGHV010000007.1"/>
</dbReference>
<evidence type="ECO:0000313" key="4">
    <source>
        <dbReference type="Proteomes" id="UP001606210"/>
    </source>
</evidence>
<feature type="domain" description="DUF2249" evidence="2">
    <location>
        <begin position="10"/>
        <end position="78"/>
    </location>
</feature>
<reference evidence="3 4" key="1">
    <citation type="submission" date="2024-08" db="EMBL/GenBank/DDBJ databases">
        <authorList>
            <person name="Lu H."/>
        </authorList>
    </citation>
    <scope>NUCLEOTIDE SEQUENCE [LARGE SCALE GENOMIC DNA]</scope>
    <source>
        <strain evidence="3 4">LYH14W</strain>
    </source>
</reference>
<gene>
    <name evidence="3" type="ORF">ACG00Y_19445</name>
</gene>
<dbReference type="Pfam" id="PF10006">
    <property type="entry name" value="DUF2249"/>
    <property type="match status" value="1"/>
</dbReference>
<dbReference type="InterPro" id="IPR018720">
    <property type="entry name" value="DUF2249"/>
</dbReference>
<name>A0ABW7F8L0_9BURK</name>
<dbReference type="Proteomes" id="UP001606210">
    <property type="component" value="Unassembled WGS sequence"/>
</dbReference>
<evidence type="ECO:0000256" key="1">
    <source>
        <dbReference type="SAM" id="MobiDB-lite"/>
    </source>
</evidence>
<accession>A0ABW7F8L0</accession>
<evidence type="ECO:0000259" key="2">
    <source>
        <dbReference type="Pfam" id="PF10006"/>
    </source>
</evidence>
<sequence>MTPTTDDTKLDLRGRDEREQPHGVSSAFRRLVPYDSLEVIVDRNAQPLCEQLGLEQPGAFAWEVLEDGPHNWRVRITKLAADAGRGQCCGSCGCA</sequence>
<protein>
    <submittedName>
        <fullName evidence="3">DUF2249 domain-containing protein</fullName>
    </submittedName>
</protein>
<feature type="region of interest" description="Disordered" evidence="1">
    <location>
        <begin position="1"/>
        <end position="24"/>
    </location>
</feature>